<accession>W6Q4T3</accession>
<proteinExistence type="predicted"/>
<reference evidence="7" key="1">
    <citation type="journal article" date="2014" name="Nat. Commun.">
        <title>Multiple recent horizontal transfers of a large genomic region in cheese making fungi.</title>
        <authorList>
            <person name="Cheeseman K."/>
            <person name="Ropars J."/>
            <person name="Renault P."/>
            <person name="Dupont J."/>
            <person name="Gouzy J."/>
            <person name="Branca A."/>
            <person name="Abraham A.L."/>
            <person name="Ceppi M."/>
            <person name="Conseiller E."/>
            <person name="Debuchy R."/>
            <person name="Malagnac F."/>
            <person name="Goarin A."/>
            <person name="Silar P."/>
            <person name="Lacoste S."/>
            <person name="Sallet E."/>
            <person name="Bensimon A."/>
            <person name="Giraud T."/>
            <person name="Brygoo Y."/>
        </authorList>
    </citation>
    <scope>NUCLEOTIDE SEQUENCE [LARGE SCALE GENOMIC DNA]</scope>
    <source>
        <strain evidence="7">FM164</strain>
    </source>
</reference>
<dbReference type="SUPFAM" id="SSF53167">
    <property type="entry name" value="Purine and uridine phosphorylases"/>
    <property type="match status" value="1"/>
</dbReference>
<feature type="repeat" description="ANK" evidence="3">
    <location>
        <begin position="1604"/>
        <end position="1636"/>
    </location>
</feature>
<evidence type="ECO:0000313" key="8">
    <source>
        <dbReference type="Proteomes" id="UP000030686"/>
    </source>
</evidence>
<dbReference type="EMBL" id="HG792016">
    <property type="protein sequence ID" value="CDM31663.1"/>
    <property type="molecule type" value="Genomic_DNA"/>
</dbReference>
<feature type="repeat" description="ANK" evidence="3">
    <location>
        <begin position="850"/>
        <end position="879"/>
    </location>
</feature>
<dbReference type="PROSITE" id="PS50297">
    <property type="entry name" value="ANK_REP_REGION"/>
    <property type="match status" value="9"/>
</dbReference>
<keyword evidence="2 3" id="KW-0040">ANK repeat</keyword>
<evidence type="ECO:0000256" key="3">
    <source>
        <dbReference type="PROSITE-ProRule" id="PRU00023"/>
    </source>
</evidence>
<feature type="repeat" description="ANK" evidence="3">
    <location>
        <begin position="1182"/>
        <end position="1214"/>
    </location>
</feature>
<sequence length="2024" mass="223608">MSTSLPNERYTVGWVCALPIELSAAKAMLDEEHEGPQTPPKQADDNIYLLGAVGKFNVVITCLPKNEIGSSSAAAVAKDMLFTFPGIRFGLMVGIGAGIPDYELDEVQDVRLGDVVVSSSKENGGVVVYDFGRRLGDGSFQARYPLNQPPRSLRTALTRLETEHMLNESQVASFIEKALTKYPKLRKKGGWVRPNQDSDRLFHAEYPHVGGRTCAECDKDYEIDRQEWERHDTSPVIHYGTIATGSAVVKHAPTRTEIGKTHQAICLEMEAAGLMNAFPCLVIRGISDYADSHKNDTWHNYAAVAASACAKELLQFVTPKEVEAEDTAQKILNSVREDVSSIKESVSVLNTAVVEEHQMAILDWLSPHNFNDVQNDRLAQRIDGTCLWFLETAEMKNWLQSAGQTLFCPGIPGAGKTVMAATIIEHLQSLTKQDPKSVVAYIYCSYQPKSEQAVQNMLQVLLRQVTAKQRSIPDNIKRLHKEHATAGSRPSVKQLLVVLCQCLRQYNRVFIVLDAVDEYYVSDYESHQTLLSELSDIQRDIPINLLMTSRFNNTNVSSKFPGSIQKEIRAHEADILLYLNRKLPIFVVSVAGKVYLEEHIQSMVLQAADGMFLLAQLHTEYLMKMPTIRHLKRSLEALPRGQDGLTPTYVRAMSDIDRQANEIRDLARKALSWLAHSKQALSSVELQHALVTESGQSDLDEELLLDIDILHNLCAGLIVWDRATDVVRLIHYTTHEFLQTEGILKDPESQVALNCLTYMSFEPFSFGRCSNPESYMDRHERYPLYMYCTKHWGDHARNSNSDDAKNVALQFLASIGCFSAACQSMKGPPIKRGKPLDSSNILKYSTCRITAAHVCAYFGLTEWLQILLQNGAEVNAKDSKGDTPLTYAARAGHESTVKLIGPEMSHGVISKDDALEEAAGEGHEADVRYLLSGSAGTEVGQEQKQRALKEAAGKGHVSIMKLLLDQGTNPEYNHIRGGWFREDSPLELAISSGNLEAVRLLLPKDGTISEYANKNMELVFRAVSDANYEMVQLLLNHGADPDLPNTSGRTPFIKAVFKGEKSTARLLLSKDIDVNAQDQTGGNPLIYSVRSGDEELVNALLMKGADPNLRAITWDLETPLDRAVSKGYLKIVQALILKGADPNQPSGSLEDPPLCSAAGNDHEEVVRYLLERGADVNLSNKVNETPLFFAIKARRIQISRLLLSEGAKLDSQNIVGNTALFYAVQCPSNSLAADLITRGSDPNQRNELEETPLFFAARAGSLSSVHLLLNGGAHADPRNKLRETPLLQAATFLCADKESCMEYAAIIELLIANGADPNPTPDLGYPHILFDAVGDGDLVSQWSESDPEKFQQVQESWSKSKRLSKDLFALFCEHISGRNGEGYSKWKNSCSARRSWKDGLVTPLVWSVRAGCTDLSQRLVDLGLDDMDAPSSEPLLYKAADFKHNKVADLIYKSDLRVYVQNIKPGERGTVGKLAFLSAVEMGNLAIISVLQRHSLSYLTSTTRVGDFALLVSSRCGRINLCHHLIDAGFDLHHRDETGKTSLTLASIEGHNDLVELLLQKGCQTEAEDNTGRTPLLWAVQLGNTPAVELLLRAGANPNCLEQNSRTPLLFSTLNGDDFMVELLLKYGANPNFANKAGESALSWAVAQNYEAIANMLLKREARLINENNLNQSSLFWLIRPFLTKRVKSSLTVRRSSYNLKQKAFNKNDIFSVVSTVQVDGKSDFDGDETVGNDMEAMLRLLISHGQNIDLKDENGRTCLARAAFAPNEDYARIFLRHGANPDTQNDLGETPLFLASLRRGGSSPSPAQMKRKTDMIDILACNGANPNLATVYGRTPLMTVAASGALEATQILLKITNVNKHLQDRFGRTAFSEASERSQPHICGLLDPDEVDHDLPVPETVHQMASPKFCDICRVNICSGDEFYHCELCQGGDYDVCNFCLRNGASCLDETHPVSKIIAVPRKAIEPKNSTTEDPSSLMAAHMASLMMASIQSMIGKCSTSSQSGSSESRDASNRLRVRMWRP</sequence>
<feature type="repeat" description="ANK" evidence="3">
    <location>
        <begin position="1755"/>
        <end position="1787"/>
    </location>
</feature>
<keyword evidence="1" id="KW-0677">Repeat</keyword>
<feature type="repeat" description="ANK" evidence="3">
    <location>
        <begin position="1115"/>
        <end position="1147"/>
    </location>
</feature>
<dbReference type="SUPFAM" id="SSF52540">
    <property type="entry name" value="P-loop containing nucleoside triphosphate hydrolases"/>
    <property type="match status" value="1"/>
</dbReference>
<dbReference type="GO" id="GO:0003824">
    <property type="term" value="F:catalytic activity"/>
    <property type="evidence" value="ECO:0007669"/>
    <property type="project" value="InterPro"/>
</dbReference>
<dbReference type="Pfam" id="PF24883">
    <property type="entry name" value="NPHP3_N"/>
    <property type="match status" value="1"/>
</dbReference>
<dbReference type="InterPro" id="IPR035994">
    <property type="entry name" value="Nucleoside_phosphorylase_sf"/>
</dbReference>
<dbReference type="Gene3D" id="3.40.50.1580">
    <property type="entry name" value="Nucleoside phosphorylase domain"/>
    <property type="match status" value="1"/>
</dbReference>
<dbReference type="Gene3D" id="3.40.50.300">
    <property type="entry name" value="P-loop containing nucleotide triphosphate hydrolases"/>
    <property type="match status" value="1"/>
</dbReference>
<dbReference type="InterPro" id="IPR056884">
    <property type="entry name" value="NPHP3-like_N"/>
</dbReference>
<dbReference type="InterPro" id="IPR054471">
    <property type="entry name" value="GPIID_WHD"/>
</dbReference>
<dbReference type="InterPro" id="IPR036770">
    <property type="entry name" value="Ankyrin_rpt-contain_sf"/>
</dbReference>
<feature type="domain" description="Nephrocystin 3-like N-terminal" evidence="6">
    <location>
        <begin position="384"/>
        <end position="550"/>
    </location>
</feature>
<dbReference type="OMA" id="HASALMM"/>
<dbReference type="Proteomes" id="UP000030686">
    <property type="component" value="Unassembled WGS sequence"/>
</dbReference>
<dbReference type="SMART" id="SM00248">
    <property type="entry name" value="ANK"/>
    <property type="match status" value="25"/>
</dbReference>
<dbReference type="GO" id="GO:0009116">
    <property type="term" value="P:nucleoside metabolic process"/>
    <property type="evidence" value="ECO:0007669"/>
    <property type="project" value="InterPro"/>
</dbReference>
<feature type="repeat" description="ANK" evidence="3">
    <location>
        <begin position="1047"/>
        <end position="1079"/>
    </location>
</feature>
<feature type="repeat" description="ANK" evidence="3">
    <location>
        <begin position="1080"/>
        <end position="1112"/>
    </location>
</feature>
<dbReference type="Pfam" id="PF12796">
    <property type="entry name" value="Ank_2"/>
    <property type="match status" value="8"/>
</dbReference>
<feature type="region of interest" description="Disordered" evidence="4">
    <location>
        <begin position="1998"/>
        <end position="2024"/>
    </location>
</feature>
<keyword evidence="8" id="KW-1185">Reference proteome</keyword>
<dbReference type="Pfam" id="PF22939">
    <property type="entry name" value="WHD_GPIID"/>
    <property type="match status" value="1"/>
</dbReference>
<feature type="domain" description="GPI inositol-deacylase winged helix" evidence="5">
    <location>
        <begin position="659"/>
        <end position="743"/>
    </location>
</feature>
<evidence type="ECO:0000256" key="4">
    <source>
        <dbReference type="SAM" id="MobiDB-lite"/>
    </source>
</evidence>
<dbReference type="OrthoDB" id="195446at2759"/>
<dbReference type="PRINTS" id="PR01415">
    <property type="entry name" value="ANKYRIN"/>
</dbReference>
<gene>
    <name evidence="7" type="ORF">PROQFM164_S02g001814</name>
</gene>
<evidence type="ECO:0000259" key="6">
    <source>
        <dbReference type="Pfam" id="PF24883"/>
    </source>
</evidence>
<dbReference type="Gene3D" id="1.25.40.20">
    <property type="entry name" value="Ankyrin repeat-containing domain"/>
    <property type="match status" value="5"/>
</dbReference>
<dbReference type="InterPro" id="IPR027417">
    <property type="entry name" value="P-loop_NTPase"/>
</dbReference>
<feature type="repeat" description="ANK" evidence="3">
    <location>
        <begin position="1571"/>
        <end position="1603"/>
    </location>
</feature>
<organism evidence="7 8">
    <name type="scientific">Penicillium roqueforti (strain FM164)</name>
    <dbReference type="NCBI Taxonomy" id="1365484"/>
    <lineage>
        <taxon>Eukaryota</taxon>
        <taxon>Fungi</taxon>
        <taxon>Dikarya</taxon>
        <taxon>Ascomycota</taxon>
        <taxon>Pezizomycotina</taxon>
        <taxon>Eurotiomycetes</taxon>
        <taxon>Eurotiomycetidae</taxon>
        <taxon>Eurotiales</taxon>
        <taxon>Aspergillaceae</taxon>
        <taxon>Penicillium</taxon>
    </lineage>
</organism>
<feature type="repeat" description="ANK" evidence="3">
    <location>
        <begin position="1538"/>
        <end position="1570"/>
    </location>
</feature>
<dbReference type="Pfam" id="PF00023">
    <property type="entry name" value="Ank"/>
    <property type="match status" value="1"/>
</dbReference>
<feature type="repeat" description="ANK" evidence="3">
    <location>
        <begin position="1149"/>
        <end position="1181"/>
    </location>
</feature>
<evidence type="ECO:0000256" key="2">
    <source>
        <dbReference type="ARBA" id="ARBA00023043"/>
    </source>
</evidence>
<protein>
    <submittedName>
        <fullName evidence="7">Nucleoside phosphorylase domain</fullName>
    </submittedName>
</protein>
<dbReference type="STRING" id="1365484.W6Q4T3"/>
<dbReference type="SUPFAM" id="SSF48403">
    <property type="entry name" value="Ankyrin repeat"/>
    <property type="match status" value="4"/>
</dbReference>
<feature type="repeat" description="ANK" evidence="3">
    <location>
        <begin position="1248"/>
        <end position="1280"/>
    </location>
</feature>
<dbReference type="PROSITE" id="PS50088">
    <property type="entry name" value="ANK_REPEAT"/>
    <property type="match status" value="11"/>
</dbReference>
<evidence type="ECO:0000256" key="1">
    <source>
        <dbReference type="ARBA" id="ARBA00022737"/>
    </source>
</evidence>
<name>W6Q4T3_PENRF</name>
<dbReference type="PANTHER" id="PTHR24198:SF165">
    <property type="entry name" value="ANKYRIN REPEAT-CONTAINING PROTEIN-RELATED"/>
    <property type="match status" value="1"/>
</dbReference>
<evidence type="ECO:0000313" key="7">
    <source>
        <dbReference type="EMBL" id="CDM31663.1"/>
    </source>
</evidence>
<evidence type="ECO:0000259" key="5">
    <source>
        <dbReference type="Pfam" id="PF22939"/>
    </source>
</evidence>
<dbReference type="PANTHER" id="PTHR24198">
    <property type="entry name" value="ANKYRIN REPEAT AND PROTEIN KINASE DOMAIN-CONTAINING PROTEIN"/>
    <property type="match status" value="1"/>
</dbReference>
<dbReference type="InterPro" id="IPR002110">
    <property type="entry name" value="Ankyrin_rpt"/>
</dbReference>